<dbReference type="HOGENOM" id="CLU_071003_1_1_5"/>
<organism evidence="3 4">
    <name type="scientific">Phenylobacterium zucineum (strain HLK1)</name>
    <dbReference type="NCBI Taxonomy" id="450851"/>
    <lineage>
        <taxon>Bacteria</taxon>
        <taxon>Pseudomonadati</taxon>
        <taxon>Pseudomonadota</taxon>
        <taxon>Alphaproteobacteria</taxon>
        <taxon>Caulobacterales</taxon>
        <taxon>Caulobacteraceae</taxon>
        <taxon>Phenylobacterium</taxon>
    </lineage>
</organism>
<dbReference type="InterPro" id="IPR036761">
    <property type="entry name" value="TTHA0802/YceI-like_sf"/>
</dbReference>
<sequence>MHLSLAAGAAALLVSVGVVQAQDGLTREPAQVRAGTYTLDPEHSKITWSVNHMGFSTYAGQFAGATGTLTIDPKAPERSQLQATVKIDDVGSLNAALDKHLKSADFFDAANHPTATFRATRIVLTDKDEADIHGQLTLRGVTKPIVIEAEFNQAGPNPMNKVYTVGFDGEAKIKRSDFGMTYALPAVGDEVTLKIEAEFIAAS</sequence>
<evidence type="ECO:0000313" key="3">
    <source>
        <dbReference type="EMBL" id="ACG79628.1"/>
    </source>
</evidence>
<dbReference type="SMART" id="SM00867">
    <property type="entry name" value="YceI"/>
    <property type="match status" value="1"/>
</dbReference>
<evidence type="ECO:0000256" key="1">
    <source>
        <dbReference type="SAM" id="SignalP"/>
    </source>
</evidence>
<dbReference type="KEGG" id="pzu:PHZ_c3219"/>
<dbReference type="PANTHER" id="PTHR34406:SF1">
    <property type="entry name" value="PROTEIN YCEI"/>
    <property type="match status" value="1"/>
</dbReference>
<dbReference type="Gene3D" id="2.40.128.110">
    <property type="entry name" value="Lipid/polyisoprenoid-binding, YceI-like"/>
    <property type="match status" value="1"/>
</dbReference>
<feature type="signal peptide" evidence="1">
    <location>
        <begin position="1"/>
        <end position="21"/>
    </location>
</feature>
<dbReference type="InterPro" id="IPR007372">
    <property type="entry name" value="Lipid/polyisoprenoid-bd_YceI"/>
</dbReference>
<dbReference type="Proteomes" id="UP000001868">
    <property type="component" value="Chromosome"/>
</dbReference>
<gene>
    <name evidence="3" type="ordered locus">PHZ_c3219</name>
</gene>
<dbReference type="SUPFAM" id="SSF101874">
    <property type="entry name" value="YceI-like"/>
    <property type="match status" value="1"/>
</dbReference>
<dbReference type="Pfam" id="PF04264">
    <property type="entry name" value="YceI"/>
    <property type="match status" value="1"/>
</dbReference>
<feature type="domain" description="Lipid/polyisoprenoid-binding YceI-like" evidence="2">
    <location>
        <begin position="36"/>
        <end position="200"/>
    </location>
</feature>
<keyword evidence="1" id="KW-0732">Signal</keyword>
<reference evidence="3 4" key="1">
    <citation type="journal article" date="2008" name="BMC Genomics">
        <title>Complete genome of Phenylobacterium zucineum - a novel facultative intracellular bacterium isolated from human erythroleukemia cell line K562.</title>
        <authorList>
            <person name="Luo Y."/>
            <person name="Xu X."/>
            <person name="Ding Z."/>
            <person name="Liu Z."/>
            <person name="Zhang B."/>
            <person name="Yan Z."/>
            <person name="Sun J."/>
            <person name="Hu S."/>
            <person name="Hu X."/>
        </authorList>
    </citation>
    <scope>NUCLEOTIDE SEQUENCE [LARGE SCALE GENOMIC DNA]</scope>
    <source>
        <strain evidence="3 4">HLK1</strain>
    </source>
</reference>
<dbReference type="RefSeq" id="WP_012523766.1">
    <property type="nucleotide sequence ID" value="NC_011144.1"/>
</dbReference>
<evidence type="ECO:0000313" key="4">
    <source>
        <dbReference type="Proteomes" id="UP000001868"/>
    </source>
</evidence>
<name>B4RAN0_PHEZH</name>
<feature type="chain" id="PRO_5002822421" description="Lipid/polyisoprenoid-binding YceI-like domain-containing protein" evidence="1">
    <location>
        <begin position="22"/>
        <end position="203"/>
    </location>
</feature>
<accession>B4RAN0</accession>
<proteinExistence type="predicted"/>
<dbReference type="STRING" id="450851.PHZ_c3219"/>
<protein>
    <recommendedName>
        <fullName evidence="2">Lipid/polyisoprenoid-binding YceI-like domain-containing protein</fullName>
    </recommendedName>
</protein>
<dbReference type="AlphaFoldDB" id="B4RAN0"/>
<dbReference type="PANTHER" id="PTHR34406">
    <property type="entry name" value="PROTEIN YCEI"/>
    <property type="match status" value="1"/>
</dbReference>
<dbReference type="EMBL" id="CP000747">
    <property type="protein sequence ID" value="ACG79628.1"/>
    <property type="molecule type" value="Genomic_DNA"/>
</dbReference>
<keyword evidence="4" id="KW-1185">Reference proteome</keyword>
<dbReference type="OrthoDB" id="9811006at2"/>
<evidence type="ECO:0000259" key="2">
    <source>
        <dbReference type="SMART" id="SM00867"/>
    </source>
</evidence>
<dbReference type="eggNOG" id="COG2353">
    <property type="taxonomic scope" value="Bacteria"/>
</dbReference>